<evidence type="ECO:0000313" key="1">
    <source>
        <dbReference type="EMBL" id="MFL4472308.1"/>
    </source>
</evidence>
<reference evidence="1 2" key="1">
    <citation type="submission" date="2024-08" db="EMBL/GenBank/DDBJ databases">
        <title>Tateyamaria sp. nov., isolated from marine algae.</title>
        <authorList>
            <person name="Choi B.J."/>
            <person name="Kim J.M."/>
            <person name="Lee J.K."/>
            <person name="Choi D.G."/>
            <person name="Bayburt H."/>
            <person name="Baek J.H."/>
            <person name="Han D.M."/>
            <person name="Jeon C.O."/>
        </authorList>
    </citation>
    <scope>NUCLEOTIDE SEQUENCE [LARGE SCALE GENOMIC DNA]</scope>
    <source>
        <strain evidence="1 2">KMU-156</strain>
    </source>
</reference>
<dbReference type="SUPFAM" id="SSF53649">
    <property type="entry name" value="Alkaline phosphatase-like"/>
    <property type="match status" value="1"/>
</dbReference>
<gene>
    <name evidence="1" type="ORF">ACERZ8_21380</name>
</gene>
<comment type="caution">
    <text evidence="1">The sequence shown here is derived from an EMBL/GenBank/DDBJ whole genome shotgun (WGS) entry which is preliminary data.</text>
</comment>
<dbReference type="Gene3D" id="3.40.720.10">
    <property type="entry name" value="Alkaline Phosphatase, subunit A"/>
    <property type="match status" value="1"/>
</dbReference>
<evidence type="ECO:0008006" key="3">
    <source>
        <dbReference type="Google" id="ProtNLM"/>
    </source>
</evidence>
<dbReference type="Proteomes" id="UP001627408">
    <property type="component" value="Unassembled WGS sequence"/>
</dbReference>
<dbReference type="EMBL" id="JBHDIY010000004">
    <property type="protein sequence ID" value="MFL4472308.1"/>
    <property type="molecule type" value="Genomic_DNA"/>
</dbReference>
<organism evidence="1 2">
    <name type="scientific">Tateyamaria armeniaca</name>
    <dbReference type="NCBI Taxonomy" id="2518930"/>
    <lineage>
        <taxon>Bacteria</taxon>
        <taxon>Pseudomonadati</taxon>
        <taxon>Pseudomonadota</taxon>
        <taxon>Alphaproteobacteria</taxon>
        <taxon>Rhodobacterales</taxon>
        <taxon>Roseobacteraceae</taxon>
        <taxon>Tateyamaria</taxon>
    </lineage>
</organism>
<dbReference type="InterPro" id="IPR017850">
    <property type="entry name" value="Alkaline_phosphatase_core_sf"/>
</dbReference>
<keyword evidence="2" id="KW-1185">Reference proteome</keyword>
<accession>A0ABW8V4M6</accession>
<evidence type="ECO:0000313" key="2">
    <source>
        <dbReference type="Proteomes" id="UP001627408"/>
    </source>
</evidence>
<sequence length="80" mass="9049">MSTRKNILLISLDDAFSYWKYRSAFGAELQTPNLDRICAQSSAFHSAYCQCAGLRAVALQLYVGAYAASAWNIRQLHQRF</sequence>
<name>A0ABW8V4M6_9RHOB</name>
<dbReference type="RefSeq" id="WP_407594478.1">
    <property type="nucleotide sequence ID" value="NZ_JBHDIY010000004.1"/>
</dbReference>
<proteinExistence type="predicted"/>
<protein>
    <recommendedName>
        <fullName evidence="3">Sulfatase N-terminal domain-containing protein</fullName>
    </recommendedName>
</protein>